<keyword evidence="2" id="KW-1185">Reference proteome</keyword>
<reference evidence="1" key="1">
    <citation type="submission" date="2022-04" db="EMBL/GenBank/DDBJ databases">
        <title>Jade perch genome.</title>
        <authorList>
            <person name="Chao B."/>
        </authorList>
    </citation>
    <scope>NUCLEOTIDE SEQUENCE</scope>
    <source>
        <strain evidence="1">CB-2022</strain>
    </source>
</reference>
<accession>A0ACB8X011</accession>
<organism evidence="1 2">
    <name type="scientific">Scortum barcoo</name>
    <name type="common">barcoo grunter</name>
    <dbReference type="NCBI Taxonomy" id="214431"/>
    <lineage>
        <taxon>Eukaryota</taxon>
        <taxon>Metazoa</taxon>
        <taxon>Chordata</taxon>
        <taxon>Craniata</taxon>
        <taxon>Vertebrata</taxon>
        <taxon>Euteleostomi</taxon>
        <taxon>Actinopterygii</taxon>
        <taxon>Neopterygii</taxon>
        <taxon>Teleostei</taxon>
        <taxon>Neoteleostei</taxon>
        <taxon>Acanthomorphata</taxon>
        <taxon>Eupercaria</taxon>
        <taxon>Centrarchiformes</taxon>
        <taxon>Terapontoidei</taxon>
        <taxon>Terapontidae</taxon>
        <taxon>Scortum</taxon>
    </lineage>
</organism>
<dbReference type="EMBL" id="CM041534">
    <property type="protein sequence ID" value="KAI3373580.1"/>
    <property type="molecule type" value="Genomic_DNA"/>
</dbReference>
<name>A0ACB8X011_9TELE</name>
<comment type="caution">
    <text evidence="1">The sequence shown here is derived from an EMBL/GenBank/DDBJ whole genome shotgun (WGS) entry which is preliminary data.</text>
</comment>
<dbReference type="Proteomes" id="UP000831701">
    <property type="component" value="Chromosome 4"/>
</dbReference>
<gene>
    <name evidence="1" type="ORF">L3Q82_022173</name>
</gene>
<proteinExistence type="predicted"/>
<evidence type="ECO:0000313" key="2">
    <source>
        <dbReference type="Proteomes" id="UP000831701"/>
    </source>
</evidence>
<evidence type="ECO:0000313" key="1">
    <source>
        <dbReference type="EMBL" id="KAI3373580.1"/>
    </source>
</evidence>
<protein>
    <submittedName>
        <fullName evidence="1">Uncharacterized protein</fullName>
    </submittedName>
</protein>
<sequence length="460" mass="49563">MCTGKCSQCIAFALYPLVLISITCNVMLFFPGWSIKYAKEGHITDEVKYMGGLLGGGVMVLISALYINMTGERGCCGNRFGMFISIIFAAVGAAGGVYSFIVALLGLHNGPYCHVGQKWERPFENSDSFNMFDSGKWTVCSEPKNVVQFNLGLFLTLLIASCLEVVLCAIQVINGLVGCLCGTCNTKEVLVPAFYIHLTGKQGCCGNRCGHEEILGGGGGGEAWVHLKAATEMFPLLVISLPQMFLSIAFAAVGVVGALYSFAVAVLGLQNGPLCKVILVWTTPFKNNDKSYLTDDTWWGTCTEPKNIVQFNIGLFGTLLGTSALQVVLCAIQMINGLIGCLCGTCRDKGFTALFIHVDRILAVKLLHHEFPAGLITQEQCSICREGADHGGGETRVESPHTYTKGSSTDYAVIVPRKQTSHPTPDLPSARAIVMKVLKNPACLPVIDMTWIRDLTQSMG</sequence>